<dbReference type="RefSeq" id="WP_186869369.1">
    <property type="nucleotide sequence ID" value="NZ_JACOOL010000004.1"/>
</dbReference>
<proteinExistence type="predicted"/>
<dbReference type="Pfam" id="PF14526">
    <property type="entry name" value="Cass2"/>
    <property type="match status" value="1"/>
</dbReference>
<keyword evidence="3" id="KW-1185">Reference proteome</keyword>
<dbReference type="InterPro" id="IPR053182">
    <property type="entry name" value="YobU-like_regulator"/>
</dbReference>
<name>A0A923L591_9BACI</name>
<dbReference type="InterPro" id="IPR010499">
    <property type="entry name" value="AraC_E-bd"/>
</dbReference>
<reference evidence="2" key="1">
    <citation type="submission" date="2020-08" db="EMBL/GenBank/DDBJ databases">
        <title>Genome public.</title>
        <authorList>
            <person name="Liu C."/>
            <person name="Sun Q."/>
        </authorList>
    </citation>
    <scope>NUCLEOTIDE SEQUENCE</scope>
    <source>
        <strain evidence="2">BX22</strain>
    </source>
</reference>
<gene>
    <name evidence="2" type="ORF">H8S33_07515</name>
</gene>
<protein>
    <submittedName>
        <fullName evidence="2">GyrI-like domain-containing protein</fullName>
    </submittedName>
</protein>
<dbReference type="InterPro" id="IPR011256">
    <property type="entry name" value="Reg_factor_effector_dom_sf"/>
</dbReference>
<comment type="caution">
    <text evidence="2">The sequence shown here is derived from an EMBL/GenBank/DDBJ whole genome shotgun (WGS) entry which is preliminary data.</text>
</comment>
<sequence>MKENVFNSKTIIPLDELKLVGYRVLCPGDQYSVEIPKATRRLEQERGKIRHLKNPAIEIGAFVVDSDTDEEDGYWICMEVEAFEDIPEGMVTLTIPAQSYAVWEHRGPTTGIMKSYEELHQWIDENHYNRLTSSWHLEIYYQWRDSNNLNVALLDTVQDKEKGA</sequence>
<evidence type="ECO:0000259" key="1">
    <source>
        <dbReference type="SMART" id="SM00871"/>
    </source>
</evidence>
<dbReference type="AlphaFoldDB" id="A0A923L591"/>
<evidence type="ECO:0000313" key="3">
    <source>
        <dbReference type="Proteomes" id="UP000637359"/>
    </source>
</evidence>
<dbReference type="EMBL" id="JACOOL010000004">
    <property type="protein sequence ID" value="MBC5636671.1"/>
    <property type="molecule type" value="Genomic_DNA"/>
</dbReference>
<dbReference type="PANTHER" id="PTHR36444:SF2">
    <property type="entry name" value="TRANSCRIPTIONAL REGULATOR PROTEIN YOBU-RELATED"/>
    <property type="match status" value="1"/>
</dbReference>
<dbReference type="SUPFAM" id="SSF55136">
    <property type="entry name" value="Probable bacterial effector-binding domain"/>
    <property type="match status" value="1"/>
</dbReference>
<evidence type="ECO:0000313" key="2">
    <source>
        <dbReference type="EMBL" id="MBC5636671.1"/>
    </source>
</evidence>
<feature type="domain" description="AraC effector-binding" evidence="1">
    <location>
        <begin position="7"/>
        <end position="158"/>
    </location>
</feature>
<dbReference type="InterPro" id="IPR029441">
    <property type="entry name" value="Cass2"/>
</dbReference>
<accession>A0A923L591</accession>
<organism evidence="2 3">
    <name type="scientific">Ornithinibacillus hominis</name>
    <dbReference type="NCBI Taxonomy" id="2763055"/>
    <lineage>
        <taxon>Bacteria</taxon>
        <taxon>Bacillati</taxon>
        <taxon>Bacillota</taxon>
        <taxon>Bacilli</taxon>
        <taxon>Bacillales</taxon>
        <taxon>Bacillaceae</taxon>
        <taxon>Ornithinibacillus</taxon>
    </lineage>
</organism>
<dbReference type="SMART" id="SM00871">
    <property type="entry name" value="AraC_E_bind"/>
    <property type="match status" value="1"/>
</dbReference>
<dbReference type="Proteomes" id="UP000637359">
    <property type="component" value="Unassembled WGS sequence"/>
</dbReference>
<dbReference type="Gene3D" id="3.20.80.10">
    <property type="entry name" value="Regulatory factor, effector binding domain"/>
    <property type="match status" value="1"/>
</dbReference>
<dbReference type="PANTHER" id="PTHR36444">
    <property type="entry name" value="TRANSCRIPTIONAL REGULATOR PROTEIN YOBU-RELATED"/>
    <property type="match status" value="1"/>
</dbReference>